<sequence length="47" mass="5639">MKHQKTKTSPKSEVKTQKVEPWKKRYPSRQEVIADMVRRRSQPTAEK</sequence>
<accession>A0ABZ0RNX6</accession>
<evidence type="ECO:0000313" key="3">
    <source>
        <dbReference type="Proteomes" id="UP001324993"/>
    </source>
</evidence>
<feature type="compositionally biased region" description="Basic and acidic residues" evidence="1">
    <location>
        <begin position="10"/>
        <end position="23"/>
    </location>
</feature>
<name>A0ABZ0RNX6_9BACT</name>
<feature type="region of interest" description="Disordered" evidence="1">
    <location>
        <begin position="1"/>
        <end position="30"/>
    </location>
</feature>
<protein>
    <submittedName>
        <fullName evidence="2">Uncharacterized protein</fullName>
    </submittedName>
</protein>
<evidence type="ECO:0000256" key="1">
    <source>
        <dbReference type="SAM" id="MobiDB-lite"/>
    </source>
</evidence>
<proteinExistence type="predicted"/>
<evidence type="ECO:0000313" key="2">
    <source>
        <dbReference type="EMBL" id="WPJ96592.1"/>
    </source>
</evidence>
<keyword evidence="3" id="KW-1185">Reference proteome</keyword>
<reference evidence="2 3" key="1">
    <citation type="submission" date="2023-11" db="EMBL/GenBank/DDBJ databases">
        <title>Coraliomargarita sp. nov., isolated from marine algae.</title>
        <authorList>
            <person name="Lee J.K."/>
            <person name="Baek J.H."/>
            <person name="Kim J.M."/>
            <person name="Choi D.G."/>
            <person name="Jeon C.O."/>
        </authorList>
    </citation>
    <scope>NUCLEOTIDE SEQUENCE [LARGE SCALE GENOMIC DNA]</scope>
    <source>
        <strain evidence="2 3">J2-16</strain>
    </source>
</reference>
<dbReference type="Proteomes" id="UP001324993">
    <property type="component" value="Chromosome"/>
</dbReference>
<gene>
    <name evidence="2" type="ORF">SH580_02605</name>
</gene>
<organism evidence="2 3">
    <name type="scientific">Coraliomargarita algicola</name>
    <dbReference type="NCBI Taxonomy" id="3092156"/>
    <lineage>
        <taxon>Bacteria</taxon>
        <taxon>Pseudomonadati</taxon>
        <taxon>Verrucomicrobiota</taxon>
        <taxon>Opitutia</taxon>
        <taxon>Puniceicoccales</taxon>
        <taxon>Coraliomargaritaceae</taxon>
        <taxon>Coraliomargarita</taxon>
    </lineage>
</organism>
<dbReference type="EMBL" id="CP138858">
    <property type="protein sequence ID" value="WPJ96592.1"/>
    <property type="molecule type" value="Genomic_DNA"/>
</dbReference>
<dbReference type="RefSeq" id="WP_319833451.1">
    <property type="nucleotide sequence ID" value="NZ_CP138858.1"/>
</dbReference>